<dbReference type="GO" id="GO:0016787">
    <property type="term" value="F:hydrolase activity"/>
    <property type="evidence" value="ECO:0007669"/>
    <property type="project" value="UniProtKB-KW"/>
</dbReference>
<gene>
    <name evidence="1" type="ORF">WJ0W_003672</name>
</gene>
<accession>A0ABM9G4A7</accession>
<protein>
    <submittedName>
        <fullName evidence="1">Alpha/beta hydrolase</fullName>
    </submittedName>
</protein>
<keyword evidence="1" id="KW-0378">Hydrolase</keyword>
<evidence type="ECO:0000313" key="1">
    <source>
        <dbReference type="EMBL" id="CAH8246437.1"/>
    </source>
</evidence>
<dbReference type="EMBL" id="CALYLO010000005">
    <property type="protein sequence ID" value="CAH8246437.1"/>
    <property type="molecule type" value="Genomic_DNA"/>
</dbReference>
<comment type="caution">
    <text evidence="1">The sequence shown here is derived from an EMBL/GenBank/DDBJ whole genome shotgun (WGS) entry which is preliminary data.</text>
</comment>
<reference evidence="1" key="1">
    <citation type="submission" date="2022-06" db="EMBL/GenBank/DDBJ databases">
        <authorList>
            <person name="Dietemann V."/>
            <person name="Ory F."/>
            <person name="Dainat B."/>
            <person name="Oberhansli S."/>
        </authorList>
    </citation>
    <scope>NUCLEOTIDE SEQUENCE</scope>
    <source>
        <strain evidence="1">Ena-SAMPLE-TAB-26-04-2022-14:26:32:270-5432</strain>
    </source>
</reference>
<dbReference type="InterPro" id="IPR029058">
    <property type="entry name" value="AB_hydrolase_fold"/>
</dbReference>
<keyword evidence="2" id="KW-1185">Reference proteome</keyword>
<evidence type="ECO:0000313" key="2">
    <source>
        <dbReference type="Proteomes" id="UP001154322"/>
    </source>
</evidence>
<name>A0ABM9G4A7_9BACL</name>
<dbReference type="Proteomes" id="UP001154322">
    <property type="component" value="Unassembled WGS sequence"/>
</dbReference>
<proteinExistence type="predicted"/>
<organism evidence="1 2">
    <name type="scientific">Paenibacillus melissococcoides</name>
    <dbReference type="NCBI Taxonomy" id="2912268"/>
    <lineage>
        <taxon>Bacteria</taxon>
        <taxon>Bacillati</taxon>
        <taxon>Bacillota</taxon>
        <taxon>Bacilli</taxon>
        <taxon>Bacillales</taxon>
        <taxon>Paenibacillaceae</taxon>
        <taxon>Paenibacillus</taxon>
    </lineage>
</organism>
<dbReference type="Gene3D" id="3.40.50.1820">
    <property type="entry name" value="alpha/beta hydrolase"/>
    <property type="match status" value="1"/>
</dbReference>
<sequence length="96" mass="11034">MNAVDIPIFMLVGEKDQYTPSFHAQSILNGIPDHEKVQHRIVEIAGHFSFLSPFPEAMTNASFPPSPDPLGFNRESFQHERNEEITRFFVAQHIKR</sequence>
<dbReference type="SUPFAM" id="SSF53474">
    <property type="entry name" value="alpha/beta-Hydrolases"/>
    <property type="match status" value="1"/>
</dbReference>